<name>A0A8S4G925_PLUXY</name>
<feature type="compositionally biased region" description="Pro residues" evidence="1">
    <location>
        <begin position="282"/>
        <end position="297"/>
    </location>
</feature>
<dbReference type="GO" id="GO:0005634">
    <property type="term" value="C:nucleus"/>
    <property type="evidence" value="ECO:0007669"/>
    <property type="project" value="TreeGrafter"/>
</dbReference>
<evidence type="ECO:0000313" key="3">
    <source>
        <dbReference type="Proteomes" id="UP000653454"/>
    </source>
</evidence>
<dbReference type="GO" id="GO:0000793">
    <property type="term" value="C:condensed chromosome"/>
    <property type="evidence" value="ECO:0007669"/>
    <property type="project" value="TreeGrafter"/>
</dbReference>
<organism evidence="2 3">
    <name type="scientific">Plutella xylostella</name>
    <name type="common">Diamondback moth</name>
    <name type="synonym">Plutella maculipennis</name>
    <dbReference type="NCBI Taxonomy" id="51655"/>
    <lineage>
        <taxon>Eukaryota</taxon>
        <taxon>Metazoa</taxon>
        <taxon>Ecdysozoa</taxon>
        <taxon>Arthropoda</taxon>
        <taxon>Hexapoda</taxon>
        <taxon>Insecta</taxon>
        <taxon>Pterygota</taxon>
        <taxon>Neoptera</taxon>
        <taxon>Endopterygota</taxon>
        <taxon>Lepidoptera</taxon>
        <taxon>Glossata</taxon>
        <taxon>Ditrysia</taxon>
        <taxon>Yponomeutoidea</taxon>
        <taxon>Plutellidae</taxon>
        <taxon>Plutella</taxon>
    </lineage>
</organism>
<dbReference type="GO" id="GO:0035861">
    <property type="term" value="C:site of double-strand break"/>
    <property type="evidence" value="ECO:0007669"/>
    <property type="project" value="TreeGrafter"/>
</dbReference>
<dbReference type="GO" id="GO:0000014">
    <property type="term" value="F:single-stranded DNA endodeoxyribonuclease activity"/>
    <property type="evidence" value="ECO:0007669"/>
    <property type="project" value="TreeGrafter"/>
</dbReference>
<dbReference type="GO" id="GO:0003690">
    <property type="term" value="F:double-stranded DNA binding"/>
    <property type="evidence" value="ECO:0007669"/>
    <property type="project" value="TreeGrafter"/>
</dbReference>
<sequence length="788" mass="86258">MEKLAAKQPRLVNRSRPLLLQDNARPHTAQQTATKLEELQLECLRHPPYSPDLAPTDYHFFRNLDNYLQEKIQHRVGSPNRAQEPERENSLSSQNQEAISSRRSQFHSQSQSQSQSRRVHTSEYILPGSMVHGTGGTSTIVCSYIGELFYYSSSTVDCSVCACVGDHDKLKPICASCGGCMQPVTPSIEVTTTPAPAIIPPPISDPVKCEPYLPINEQFQNPFNPCQLCICREVLTQLGQLDVDIVCDQNPQCVLSPEITTLQPSSPAPPHQILPNVTTPQYPEPPPPTTEPPTPTPPIRPIIIGPLPGPSPHESCSPYIPNVTFDHPWDPCKECVCTESRSYDKTTVEVDCVTKEECCVIPGTDAIKPSLEPGVMPGTDATPPSFGPGLTGVPVDEMCGEKQLGVEFPHLRDPCLECSCNLYGSYIAPVCKKANRPECNFPVQNPQITSEKPQFLDQRCINQVPNIIFADGCKVCICQVVYKYVISKCKLQPNCVVPTYLPTFGQSNSVGLIEPIYNFSPLNALIDSYKPSLNRPQNPPSNVYPTSNVVYPGPPYEYKPPQPSPGSGQQMPTYYPSAYPNQYQGDYPNGLQPGRFEYQSGLQKSKPHLNSQPRHKNQNRNAEVNAVLPEGSPSKQQDPSENSAYQLPPRLYKNPSSSGQGATTPATHTTSGVDGVYNLGSTQKPKNNLPSSPNVPVKIGRTNPESEGKGVGGRESTIPSRKKDLPNSPLIPESSNSSTAPSGPFIRSGQRCQYDGDKYHEGCEACFCRRNATGSLYSVCYGDSCVSN</sequence>
<dbReference type="InterPro" id="IPR036397">
    <property type="entry name" value="RNaseH_sf"/>
</dbReference>
<comment type="caution">
    <text evidence="2">The sequence shown here is derived from an EMBL/GenBank/DDBJ whole genome shotgun (WGS) entry which is preliminary data.</text>
</comment>
<feature type="compositionally biased region" description="Polar residues" evidence="1">
    <location>
        <begin position="633"/>
        <end position="645"/>
    </location>
</feature>
<evidence type="ECO:0000313" key="2">
    <source>
        <dbReference type="EMBL" id="CAG9135438.1"/>
    </source>
</evidence>
<reference evidence="2" key="1">
    <citation type="submission" date="2020-11" db="EMBL/GenBank/DDBJ databases">
        <authorList>
            <person name="Whiteford S."/>
        </authorList>
    </citation>
    <scope>NUCLEOTIDE SEQUENCE</scope>
</reference>
<feature type="region of interest" description="Disordered" evidence="1">
    <location>
        <begin position="629"/>
        <end position="744"/>
    </location>
</feature>
<evidence type="ECO:0000256" key="1">
    <source>
        <dbReference type="SAM" id="MobiDB-lite"/>
    </source>
</evidence>
<keyword evidence="3" id="KW-1185">Reference proteome</keyword>
<dbReference type="GO" id="GO:0042800">
    <property type="term" value="F:histone H3K4 methyltransferase activity"/>
    <property type="evidence" value="ECO:0007669"/>
    <property type="project" value="TreeGrafter"/>
</dbReference>
<dbReference type="EMBL" id="CAJHNJ030000103">
    <property type="protein sequence ID" value="CAG9135438.1"/>
    <property type="molecule type" value="Genomic_DNA"/>
</dbReference>
<dbReference type="GO" id="GO:0046975">
    <property type="term" value="F:histone H3K36 methyltransferase activity"/>
    <property type="evidence" value="ECO:0007669"/>
    <property type="project" value="TreeGrafter"/>
</dbReference>
<feature type="compositionally biased region" description="Pro residues" evidence="1">
    <location>
        <begin position="553"/>
        <end position="564"/>
    </location>
</feature>
<feature type="region of interest" description="Disordered" evidence="1">
    <location>
        <begin position="553"/>
        <end position="597"/>
    </location>
</feature>
<feature type="compositionally biased region" description="Low complexity" evidence="1">
    <location>
        <begin position="101"/>
        <end position="116"/>
    </location>
</feature>
<protein>
    <submittedName>
        <fullName evidence="2">(diamondback moth) hypothetical protein</fullName>
    </submittedName>
</protein>
<dbReference type="GO" id="GO:0003697">
    <property type="term" value="F:single-stranded DNA binding"/>
    <property type="evidence" value="ECO:0007669"/>
    <property type="project" value="TreeGrafter"/>
</dbReference>
<dbReference type="PANTHER" id="PTHR46060">
    <property type="entry name" value="MARINER MOS1 TRANSPOSASE-LIKE PROTEIN"/>
    <property type="match status" value="1"/>
</dbReference>
<feature type="compositionally biased region" description="Polar residues" evidence="1">
    <location>
        <begin position="654"/>
        <end position="672"/>
    </location>
</feature>
<dbReference type="Proteomes" id="UP000653454">
    <property type="component" value="Unassembled WGS sequence"/>
</dbReference>
<dbReference type="PANTHER" id="PTHR46060:SF2">
    <property type="entry name" value="HISTONE-LYSINE N-METHYLTRANSFERASE SETMAR"/>
    <property type="match status" value="1"/>
</dbReference>
<dbReference type="GO" id="GO:0015074">
    <property type="term" value="P:DNA integration"/>
    <property type="evidence" value="ECO:0007669"/>
    <property type="project" value="TreeGrafter"/>
</dbReference>
<dbReference type="GO" id="GO:0044547">
    <property type="term" value="F:DNA topoisomerase binding"/>
    <property type="evidence" value="ECO:0007669"/>
    <property type="project" value="TreeGrafter"/>
</dbReference>
<feature type="compositionally biased region" description="Polar residues" evidence="1">
    <location>
        <begin position="679"/>
        <end position="694"/>
    </location>
</feature>
<dbReference type="GO" id="GO:0031297">
    <property type="term" value="P:replication fork processing"/>
    <property type="evidence" value="ECO:0007669"/>
    <property type="project" value="TreeGrafter"/>
</dbReference>
<feature type="compositionally biased region" description="Polar residues" evidence="1">
    <location>
        <begin position="90"/>
        <end position="99"/>
    </location>
</feature>
<feature type="region of interest" description="Disordered" evidence="1">
    <location>
        <begin position="75"/>
        <end position="120"/>
    </location>
</feature>
<dbReference type="GO" id="GO:0044774">
    <property type="term" value="P:mitotic DNA integrity checkpoint signaling"/>
    <property type="evidence" value="ECO:0007669"/>
    <property type="project" value="TreeGrafter"/>
</dbReference>
<dbReference type="GO" id="GO:0000729">
    <property type="term" value="P:DNA double-strand break processing"/>
    <property type="evidence" value="ECO:0007669"/>
    <property type="project" value="TreeGrafter"/>
</dbReference>
<dbReference type="Gene3D" id="3.30.420.10">
    <property type="entry name" value="Ribonuclease H-like superfamily/Ribonuclease H"/>
    <property type="match status" value="1"/>
</dbReference>
<dbReference type="InterPro" id="IPR052709">
    <property type="entry name" value="Transposase-MT_Hybrid"/>
</dbReference>
<dbReference type="GO" id="GO:0006303">
    <property type="term" value="P:double-strand break repair via nonhomologous end joining"/>
    <property type="evidence" value="ECO:0007669"/>
    <property type="project" value="TreeGrafter"/>
</dbReference>
<proteinExistence type="predicted"/>
<feature type="region of interest" description="Disordered" evidence="1">
    <location>
        <begin position="1"/>
        <end position="28"/>
    </location>
</feature>
<feature type="region of interest" description="Disordered" evidence="1">
    <location>
        <begin position="262"/>
        <end position="297"/>
    </location>
</feature>
<accession>A0A8S4G925</accession>
<dbReference type="AlphaFoldDB" id="A0A8S4G925"/>
<gene>
    <name evidence="2" type="ORF">PLXY2_LOCUS13680</name>
</gene>